<protein>
    <submittedName>
        <fullName evidence="4">OmpA-OmpF porin, OOP family</fullName>
    </submittedName>
</protein>
<dbReference type="Gene3D" id="3.30.1330.60">
    <property type="entry name" value="OmpA-like domain"/>
    <property type="match status" value="1"/>
</dbReference>
<dbReference type="EMBL" id="FOTF01000005">
    <property type="protein sequence ID" value="SFK98150.1"/>
    <property type="molecule type" value="Genomic_DNA"/>
</dbReference>
<feature type="signal peptide" evidence="2">
    <location>
        <begin position="1"/>
        <end position="26"/>
    </location>
</feature>
<dbReference type="GO" id="GO:0016020">
    <property type="term" value="C:membrane"/>
    <property type="evidence" value="ECO:0007669"/>
    <property type="project" value="UniProtKB-UniRule"/>
</dbReference>
<dbReference type="STRING" id="195913.SAMN04488004_105159"/>
<dbReference type="InterPro" id="IPR036737">
    <property type="entry name" value="OmpA-like_sf"/>
</dbReference>
<proteinExistence type="predicted"/>
<dbReference type="Pfam" id="PF00691">
    <property type="entry name" value="OmpA"/>
    <property type="match status" value="1"/>
</dbReference>
<feature type="chain" id="PRO_5011458974" evidence="2">
    <location>
        <begin position="27"/>
        <end position="311"/>
    </location>
</feature>
<dbReference type="PANTHER" id="PTHR30329:SF21">
    <property type="entry name" value="LIPOPROTEIN YIAD-RELATED"/>
    <property type="match status" value="1"/>
</dbReference>
<name>A0A1I4DZJ4_9RHOB</name>
<dbReference type="PROSITE" id="PS51123">
    <property type="entry name" value="OMPA_2"/>
    <property type="match status" value="1"/>
</dbReference>
<sequence length="311" mass="32659">MIRSLCLILLWPAALSAQVLTLPGNAAIEVEENVPLDSYPLPTGAWDGTTVPTRTVEGAMTRQVWRVAASGLASLQLMRPLREQLRTAGYEVIFECDTLDCGGFDFRFGTPIAPAPAMQVDLNDYRFLSAIRQGADGPRAVSLMVSRTPQAGFVQIIRVVPTGTDAPALTAADAPTARAAAPAPTGDLAQALTDTGHALLDGVAFETGAVALMDTDMPALRALADYMAQNPDQTISIVGHTDSSGGLDGNIAISKRRAAAVIERLVADYGAPRARLTPAGMGYLAPIASNLTPEGREANRRVEAVVTGPID</sequence>
<dbReference type="InterPro" id="IPR006665">
    <property type="entry name" value="OmpA-like"/>
</dbReference>
<organism evidence="4 5">
    <name type="scientific">Loktanella salsilacus</name>
    <dbReference type="NCBI Taxonomy" id="195913"/>
    <lineage>
        <taxon>Bacteria</taxon>
        <taxon>Pseudomonadati</taxon>
        <taxon>Pseudomonadota</taxon>
        <taxon>Alphaproteobacteria</taxon>
        <taxon>Rhodobacterales</taxon>
        <taxon>Roseobacteraceae</taxon>
        <taxon>Loktanella</taxon>
    </lineage>
</organism>
<dbReference type="InterPro" id="IPR050330">
    <property type="entry name" value="Bact_OuterMem_StrucFunc"/>
</dbReference>
<accession>A0A1I4DZJ4</accession>
<evidence type="ECO:0000256" key="1">
    <source>
        <dbReference type="PROSITE-ProRule" id="PRU00473"/>
    </source>
</evidence>
<dbReference type="RefSeq" id="WP_090187022.1">
    <property type="nucleotide sequence ID" value="NZ_FOTF01000005.1"/>
</dbReference>
<dbReference type="Proteomes" id="UP000199550">
    <property type="component" value="Unassembled WGS sequence"/>
</dbReference>
<dbReference type="CDD" id="cd07185">
    <property type="entry name" value="OmpA_C-like"/>
    <property type="match status" value="1"/>
</dbReference>
<keyword evidence="2" id="KW-0732">Signal</keyword>
<evidence type="ECO:0000313" key="5">
    <source>
        <dbReference type="Proteomes" id="UP000199550"/>
    </source>
</evidence>
<reference evidence="4 5" key="1">
    <citation type="submission" date="2016-10" db="EMBL/GenBank/DDBJ databases">
        <authorList>
            <person name="de Groot N.N."/>
        </authorList>
    </citation>
    <scope>NUCLEOTIDE SEQUENCE [LARGE SCALE GENOMIC DNA]</scope>
    <source>
        <strain evidence="4 5">DSM 16199</strain>
    </source>
</reference>
<dbReference type="SUPFAM" id="SSF103088">
    <property type="entry name" value="OmpA-like"/>
    <property type="match status" value="1"/>
</dbReference>
<gene>
    <name evidence="4" type="ORF">SAMN04488004_105159</name>
</gene>
<dbReference type="AlphaFoldDB" id="A0A1I4DZJ4"/>
<dbReference type="OrthoDB" id="9792021at2"/>
<evidence type="ECO:0000256" key="2">
    <source>
        <dbReference type="SAM" id="SignalP"/>
    </source>
</evidence>
<dbReference type="PANTHER" id="PTHR30329">
    <property type="entry name" value="STATOR ELEMENT OF FLAGELLAR MOTOR COMPLEX"/>
    <property type="match status" value="1"/>
</dbReference>
<evidence type="ECO:0000313" key="4">
    <source>
        <dbReference type="EMBL" id="SFK98150.1"/>
    </source>
</evidence>
<keyword evidence="5" id="KW-1185">Reference proteome</keyword>
<feature type="domain" description="OmpA-like" evidence="3">
    <location>
        <begin position="192"/>
        <end position="310"/>
    </location>
</feature>
<keyword evidence="1" id="KW-0472">Membrane</keyword>
<evidence type="ECO:0000259" key="3">
    <source>
        <dbReference type="PROSITE" id="PS51123"/>
    </source>
</evidence>